<protein>
    <submittedName>
        <fullName evidence="1">Uncharacterized protein</fullName>
    </submittedName>
</protein>
<evidence type="ECO:0000313" key="2">
    <source>
        <dbReference type="Proteomes" id="UP000196331"/>
    </source>
</evidence>
<proteinExistence type="predicted"/>
<organism evidence="1 2">
    <name type="scientific">Halomonas citrativorans</name>
    <dbReference type="NCBI Taxonomy" id="2742612"/>
    <lineage>
        <taxon>Bacteria</taxon>
        <taxon>Pseudomonadati</taxon>
        <taxon>Pseudomonadota</taxon>
        <taxon>Gammaproteobacteria</taxon>
        <taxon>Oceanospirillales</taxon>
        <taxon>Halomonadaceae</taxon>
        <taxon>Halomonas</taxon>
    </lineage>
</organism>
<accession>A0A1R4HXL0</accession>
<reference evidence="1 2" key="1">
    <citation type="submission" date="2017-02" db="EMBL/GenBank/DDBJ databases">
        <authorList>
            <person name="Dridi B."/>
        </authorList>
    </citation>
    <scope>NUCLEOTIDE SEQUENCE [LARGE SCALE GENOMIC DNA]</scope>
    <source>
        <strain evidence="1 2">JB380</strain>
    </source>
</reference>
<gene>
    <name evidence="1" type="ORF">CZ787_07815</name>
</gene>
<dbReference type="AlphaFoldDB" id="A0A1R4HXL0"/>
<evidence type="ECO:0000313" key="1">
    <source>
        <dbReference type="EMBL" id="SJN12331.1"/>
    </source>
</evidence>
<sequence>MINPDLPPFGGRHKSRHFSFSAGVDANMTVLAACRYRILNGFGPLACCIIKR</sequence>
<dbReference type="Proteomes" id="UP000196331">
    <property type="component" value="Unassembled WGS sequence"/>
</dbReference>
<dbReference type="EMBL" id="FUKM01000033">
    <property type="protein sequence ID" value="SJN12331.1"/>
    <property type="molecule type" value="Genomic_DNA"/>
</dbReference>
<name>A0A1R4HXL0_9GAMM</name>
<comment type="caution">
    <text evidence="1">The sequence shown here is derived from an EMBL/GenBank/DDBJ whole genome shotgun (WGS) entry which is preliminary data.</text>
</comment>